<keyword evidence="2" id="KW-0472">Membrane</keyword>
<gene>
    <name evidence="3" type="ORF">BT96DRAFT_1048017</name>
</gene>
<dbReference type="Pfam" id="PF14223">
    <property type="entry name" value="Retrotran_gag_2"/>
    <property type="match status" value="1"/>
</dbReference>
<proteinExistence type="predicted"/>
<dbReference type="OrthoDB" id="2847449at2759"/>
<dbReference type="EMBL" id="ML769399">
    <property type="protein sequence ID" value="KAE9406859.1"/>
    <property type="molecule type" value="Genomic_DNA"/>
</dbReference>
<organism evidence="3 4">
    <name type="scientific">Gymnopus androsaceus JB14</name>
    <dbReference type="NCBI Taxonomy" id="1447944"/>
    <lineage>
        <taxon>Eukaryota</taxon>
        <taxon>Fungi</taxon>
        <taxon>Dikarya</taxon>
        <taxon>Basidiomycota</taxon>
        <taxon>Agaricomycotina</taxon>
        <taxon>Agaricomycetes</taxon>
        <taxon>Agaricomycetidae</taxon>
        <taxon>Agaricales</taxon>
        <taxon>Marasmiineae</taxon>
        <taxon>Omphalotaceae</taxon>
        <taxon>Gymnopus</taxon>
    </lineage>
</organism>
<keyword evidence="2" id="KW-0812">Transmembrane</keyword>
<evidence type="ECO:0000313" key="3">
    <source>
        <dbReference type="EMBL" id="KAE9406859.1"/>
    </source>
</evidence>
<feature type="region of interest" description="Disordered" evidence="1">
    <location>
        <begin position="59"/>
        <end position="80"/>
    </location>
</feature>
<keyword evidence="2" id="KW-1133">Transmembrane helix</keyword>
<evidence type="ECO:0000256" key="2">
    <source>
        <dbReference type="SAM" id="Phobius"/>
    </source>
</evidence>
<feature type="transmembrane region" description="Helical" evidence="2">
    <location>
        <begin position="212"/>
        <end position="235"/>
    </location>
</feature>
<name>A0A6A4I836_9AGAR</name>
<evidence type="ECO:0000256" key="1">
    <source>
        <dbReference type="SAM" id="MobiDB-lite"/>
    </source>
</evidence>
<reference evidence="3" key="1">
    <citation type="journal article" date="2019" name="Environ. Microbiol.">
        <title>Fungal ecological strategies reflected in gene transcription - a case study of two litter decomposers.</title>
        <authorList>
            <person name="Barbi F."/>
            <person name="Kohler A."/>
            <person name="Barry K."/>
            <person name="Baskaran P."/>
            <person name="Daum C."/>
            <person name="Fauchery L."/>
            <person name="Ihrmark K."/>
            <person name="Kuo A."/>
            <person name="LaButti K."/>
            <person name="Lipzen A."/>
            <person name="Morin E."/>
            <person name="Grigoriev I.V."/>
            <person name="Henrissat B."/>
            <person name="Lindahl B."/>
            <person name="Martin F."/>
        </authorList>
    </citation>
    <scope>NUCLEOTIDE SEQUENCE</scope>
    <source>
        <strain evidence="3">JB14</strain>
    </source>
</reference>
<protein>
    <submittedName>
        <fullName evidence="3">Uncharacterized protein</fullName>
    </submittedName>
</protein>
<sequence>MRSSTIERVKFGNTERFKKTLETTSQEATLKLKLMSSDRTGRNLVITILEQAEDAIHSSGRSCDFEEDRSFGSDSDESEDSDVSFATWRVRDAAEMGFDEVEELEFVRNEPEQYIIQKVGAKVKKLEQLRDGCRYVGGSDSAQTIAKVNDGLADVGRHLALMKELKSDRAECYKCARAHLDRSQKAIGEADEALAHALMEACWSNTPYGPRYYTLCLSFSIYLYVFPGFVVSAYLRRSYDRPIYPADRLFPPSVVPLPLRPTEIYIYLQDSMSSGNSLLNVPSFPEASQLSGQDTWRAFKDRVELNVQVRGLNGYLDGSIPKPTSATYIYTAQTASPVDSQSPSPGEWNQRERMVASIIYLNCTDPIGIGIERGDTAHKTWQYLTKKYESRDEQRIHIADTTLREHKFNPDTTTMEEHEKRMKNLLKALHNLGGTCNDYQFRMIVIASMPDTWKDYVLNVPGLFSAEAFTYLHRLYLDKVGRARDGDDDYIKKRVAALVAQHLATQAASSSSLSPKRERPICTNPLCPTKIGHTIDRCWARGGGAEGKAPKSWKDKYGTKASVVDTSSPIDVYVGSAHSDDGSLMPF</sequence>
<dbReference type="Proteomes" id="UP000799118">
    <property type="component" value="Unassembled WGS sequence"/>
</dbReference>
<evidence type="ECO:0000313" key="4">
    <source>
        <dbReference type="Proteomes" id="UP000799118"/>
    </source>
</evidence>
<keyword evidence="4" id="KW-1185">Reference proteome</keyword>
<accession>A0A6A4I836</accession>
<dbReference type="AlphaFoldDB" id="A0A6A4I836"/>